<evidence type="ECO:0008006" key="4">
    <source>
        <dbReference type="Google" id="ProtNLM"/>
    </source>
</evidence>
<proteinExistence type="predicted"/>
<dbReference type="InterPro" id="IPR019429">
    <property type="entry name" value="7TM_GPCR_serpentine_rcpt_Sri"/>
</dbReference>
<name>A0AA36CGU9_9BILA</name>
<keyword evidence="1" id="KW-0472">Membrane</keyword>
<gene>
    <name evidence="2" type="ORF">MSPICULIGERA_LOCUS6380</name>
</gene>
<dbReference type="Pfam" id="PF10327">
    <property type="entry name" value="7TM_GPCR_Sri"/>
    <property type="match status" value="1"/>
</dbReference>
<comment type="caution">
    <text evidence="2">The sequence shown here is derived from an EMBL/GenBank/DDBJ whole genome shotgun (WGS) entry which is preliminary data.</text>
</comment>
<dbReference type="Proteomes" id="UP001177023">
    <property type="component" value="Unassembled WGS sequence"/>
</dbReference>
<keyword evidence="3" id="KW-1185">Reference proteome</keyword>
<keyword evidence="1" id="KW-1133">Transmembrane helix</keyword>
<dbReference type="InterPro" id="IPR053220">
    <property type="entry name" value="Nematode_rcpt-like_serp_H"/>
</dbReference>
<dbReference type="AlphaFoldDB" id="A0AA36CGU9"/>
<organism evidence="2 3">
    <name type="scientific">Mesorhabditis spiculigera</name>
    <dbReference type="NCBI Taxonomy" id="96644"/>
    <lineage>
        <taxon>Eukaryota</taxon>
        <taxon>Metazoa</taxon>
        <taxon>Ecdysozoa</taxon>
        <taxon>Nematoda</taxon>
        <taxon>Chromadorea</taxon>
        <taxon>Rhabditida</taxon>
        <taxon>Rhabditina</taxon>
        <taxon>Rhabditomorpha</taxon>
        <taxon>Rhabditoidea</taxon>
        <taxon>Rhabditidae</taxon>
        <taxon>Mesorhabditinae</taxon>
        <taxon>Mesorhabditis</taxon>
    </lineage>
</organism>
<sequence length="176" mass="19872">MEAYLIEHYPQWSYITQIHSWAIWNTGMSPISKWLLSTMAFGLVLFVGFAVVAIWAIFGALKENAGSFSEQTIKLHRQLTLALMAQASIPFFLYILPMGAAMVMLFLGYNNAQAICNWLEVIFCSHSNFNILLMVSLTSCYRECVVNWILTAAEKITGRKLRVSEVASAEPTQSEY</sequence>
<feature type="transmembrane region" description="Helical" evidence="1">
    <location>
        <begin position="34"/>
        <end position="58"/>
    </location>
</feature>
<dbReference type="PANTHER" id="PTHR22941:SF26">
    <property type="entry name" value="SERPENTINE RECEPTOR, CLASS H"/>
    <property type="match status" value="1"/>
</dbReference>
<dbReference type="PANTHER" id="PTHR22941">
    <property type="entry name" value="SERPENTINE RECEPTOR"/>
    <property type="match status" value="1"/>
</dbReference>
<feature type="transmembrane region" description="Helical" evidence="1">
    <location>
        <begin position="79"/>
        <end position="109"/>
    </location>
</feature>
<reference evidence="2" key="1">
    <citation type="submission" date="2023-06" db="EMBL/GenBank/DDBJ databases">
        <authorList>
            <person name="Delattre M."/>
        </authorList>
    </citation>
    <scope>NUCLEOTIDE SEQUENCE</scope>
    <source>
        <strain evidence="2">AF72</strain>
    </source>
</reference>
<evidence type="ECO:0000313" key="2">
    <source>
        <dbReference type="EMBL" id="CAJ0567845.1"/>
    </source>
</evidence>
<protein>
    <recommendedName>
        <fullName evidence="4">G protein-coupled receptor</fullName>
    </recommendedName>
</protein>
<dbReference type="EMBL" id="CATQJA010001582">
    <property type="protein sequence ID" value="CAJ0567845.1"/>
    <property type="molecule type" value="Genomic_DNA"/>
</dbReference>
<evidence type="ECO:0000313" key="3">
    <source>
        <dbReference type="Proteomes" id="UP001177023"/>
    </source>
</evidence>
<keyword evidence="1" id="KW-0812">Transmembrane</keyword>
<feature type="non-terminal residue" evidence="2">
    <location>
        <position position="176"/>
    </location>
</feature>
<evidence type="ECO:0000256" key="1">
    <source>
        <dbReference type="SAM" id="Phobius"/>
    </source>
</evidence>
<accession>A0AA36CGU9</accession>